<evidence type="ECO:0000256" key="2">
    <source>
        <dbReference type="ARBA" id="ARBA00022801"/>
    </source>
</evidence>
<keyword evidence="2" id="KW-0378">Hydrolase</keyword>
<comment type="caution">
    <text evidence="4">The sequence shown here is derived from an EMBL/GenBank/DDBJ whole genome shotgun (WGS) entry which is preliminary data.</text>
</comment>
<gene>
    <name evidence="4" type="ORF">CPELLU_LOCUS11462</name>
</gene>
<dbReference type="Pfam" id="PF03051">
    <property type="entry name" value="Peptidase_C1_2"/>
    <property type="match status" value="1"/>
</dbReference>
<sequence>MIVLVEVVVESRLIQFLFDAPVSDGGQWDMVINLLEKYGVVPKCVCPESYNSSNSAQMMEEVYRIIAISLGKPPKVFDWAFRDKDGKYYEFFGNNFMGRLSTIKNFLVNDPRHPYFNLYTVEYLGNIQGGIPIRYVNILIETMKQLTIQALRSGKPVWLGADVGKASDSSL</sequence>
<dbReference type="AlphaFoldDB" id="A0A9N9HM96"/>
<keyword evidence="3" id="KW-0788">Thiol protease</keyword>
<dbReference type="SUPFAM" id="SSF54001">
    <property type="entry name" value="Cysteine proteinases"/>
    <property type="match status" value="1"/>
</dbReference>
<dbReference type="PANTHER" id="PTHR10363">
    <property type="entry name" value="BLEOMYCIN HYDROLASE"/>
    <property type="match status" value="1"/>
</dbReference>
<dbReference type="GO" id="GO:0043418">
    <property type="term" value="P:homocysteine catabolic process"/>
    <property type="evidence" value="ECO:0007669"/>
    <property type="project" value="TreeGrafter"/>
</dbReference>
<dbReference type="Proteomes" id="UP000789759">
    <property type="component" value="Unassembled WGS sequence"/>
</dbReference>
<reference evidence="4" key="1">
    <citation type="submission" date="2021-06" db="EMBL/GenBank/DDBJ databases">
        <authorList>
            <person name="Kallberg Y."/>
            <person name="Tangrot J."/>
            <person name="Rosling A."/>
        </authorList>
    </citation>
    <scope>NUCLEOTIDE SEQUENCE</scope>
    <source>
        <strain evidence="4">FL966</strain>
    </source>
</reference>
<dbReference type="Gene3D" id="3.90.70.10">
    <property type="entry name" value="Cysteine proteinases"/>
    <property type="match status" value="2"/>
</dbReference>
<dbReference type="PANTHER" id="PTHR10363:SF2">
    <property type="entry name" value="BLEOMYCIN HYDROLASE"/>
    <property type="match status" value="1"/>
</dbReference>
<keyword evidence="1" id="KW-0645">Protease</keyword>
<protein>
    <submittedName>
        <fullName evidence="4">21001_t:CDS:1</fullName>
    </submittedName>
</protein>
<evidence type="ECO:0000313" key="4">
    <source>
        <dbReference type="EMBL" id="CAG8694036.1"/>
    </source>
</evidence>
<dbReference type="GO" id="GO:0005737">
    <property type="term" value="C:cytoplasm"/>
    <property type="evidence" value="ECO:0007669"/>
    <property type="project" value="TreeGrafter"/>
</dbReference>
<evidence type="ECO:0000256" key="3">
    <source>
        <dbReference type="ARBA" id="ARBA00022807"/>
    </source>
</evidence>
<dbReference type="InterPro" id="IPR038765">
    <property type="entry name" value="Papain-like_cys_pep_sf"/>
</dbReference>
<evidence type="ECO:0000313" key="5">
    <source>
        <dbReference type="Proteomes" id="UP000789759"/>
    </source>
</evidence>
<organism evidence="4 5">
    <name type="scientific">Cetraspora pellucida</name>
    <dbReference type="NCBI Taxonomy" id="1433469"/>
    <lineage>
        <taxon>Eukaryota</taxon>
        <taxon>Fungi</taxon>
        <taxon>Fungi incertae sedis</taxon>
        <taxon>Mucoromycota</taxon>
        <taxon>Glomeromycotina</taxon>
        <taxon>Glomeromycetes</taxon>
        <taxon>Diversisporales</taxon>
        <taxon>Gigasporaceae</taxon>
        <taxon>Cetraspora</taxon>
    </lineage>
</organism>
<dbReference type="OrthoDB" id="2666448at2759"/>
<dbReference type="GO" id="GO:0006508">
    <property type="term" value="P:proteolysis"/>
    <property type="evidence" value="ECO:0007669"/>
    <property type="project" value="UniProtKB-KW"/>
</dbReference>
<keyword evidence="5" id="KW-1185">Reference proteome</keyword>
<dbReference type="GO" id="GO:0009636">
    <property type="term" value="P:response to toxic substance"/>
    <property type="evidence" value="ECO:0007669"/>
    <property type="project" value="TreeGrafter"/>
</dbReference>
<accession>A0A9N9HM96</accession>
<dbReference type="GO" id="GO:0070005">
    <property type="term" value="F:cysteine-type aminopeptidase activity"/>
    <property type="evidence" value="ECO:0007669"/>
    <property type="project" value="InterPro"/>
</dbReference>
<dbReference type="EMBL" id="CAJVQA010010177">
    <property type="protein sequence ID" value="CAG8694036.1"/>
    <property type="molecule type" value="Genomic_DNA"/>
</dbReference>
<evidence type="ECO:0000256" key="1">
    <source>
        <dbReference type="ARBA" id="ARBA00022670"/>
    </source>
</evidence>
<proteinExistence type="predicted"/>
<dbReference type="InterPro" id="IPR004134">
    <property type="entry name" value="Peptidase_C1B"/>
</dbReference>
<name>A0A9N9HM96_9GLOM</name>